<protein>
    <submittedName>
        <fullName evidence="1">Uncharacterized protein</fullName>
    </submittedName>
</protein>
<comment type="caution">
    <text evidence="1">The sequence shown here is derived from an EMBL/GenBank/DDBJ whole genome shotgun (WGS) entry which is preliminary data.</text>
</comment>
<sequence length="232" mass="26349">MIGLSTTLYSDAIPWTSEEDRASAADSIAVGRIESYQDDGAHRYYEISIIKWIKNPQPDRTIIMRSVTPEALNPHFPFAVFQKKDLGLFYLRIIDGKWQSTNYSHQIWASELSDTIYNMKRLVGNNNPDSSVTMERVCKEGYVNAVKNRTGEIACVKPQTLQKLRERGWAEPLGNVVFEKPSLNEKESDGQESYRKEIAILSISPQNITLSEPKKQTPKTKCNAEVVCFTPE</sequence>
<evidence type="ECO:0000313" key="1">
    <source>
        <dbReference type="EMBL" id="CAE6495827.1"/>
    </source>
</evidence>
<dbReference type="EMBL" id="CAJNAQ010000005">
    <property type="protein sequence ID" value="CAE6495827.1"/>
    <property type="molecule type" value="Genomic_DNA"/>
</dbReference>
<organism evidence="1 2">
    <name type="scientific">Candidatus Nitrosotenuis uzonensis</name>
    <dbReference type="NCBI Taxonomy" id="1407055"/>
    <lineage>
        <taxon>Archaea</taxon>
        <taxon>Nitrososphaerota</taxon>
        <taxon>Candidatus Nitrosotenuis</taxon>
    </lineage>
</organism>
<name>A0A812F2H0_9ARCH</name>
<dbReference type="Proteomes" id="UP000655759">
    <property type="component" value="Unassembled WGS sequence"/>
</dbReference>
<dbReference type="AlphaFoldDB" id="A0A812F2H0"/>
<reference evidence="1" key="1">
    <citation type="submission" date="2021-02" db="EMBL/GenBank/DDBJ databases">
        <authorList>
            <person name="Han P."/>
        </authorList>
    </citation>
    <scope>NUCLEOTIDE SEQUENCE</scope>
    <source>
        <strain evidence="1">Candidatus Nitrosotenuis uzonensis 5A</strain>
    </source>
</reference>
<accession>A0A812F2H0</accession>
<proteinExistence type="predicted"/>
<evidence type="ECO:0000313" key="2">
    <source>
        <dbReference type="Proteomes" id="UP000655759"/>
    </source>
</evidence>
<gene>
    <name evidence="1" type="ORF">NUZ5A_50461</name>
</gene>